<dbReference type="AlphaFoldDB" id="R6KGK6"/>
<comment type="similarity">
    <text evidence="2">Belongs to the DegT/DnrJ/EryC1 family.</text>
</comment>
<evidence type="ECO:0000256" key="1">
    <source>
        <dbReference type="ARBA" id="ARBA00022898"/>
    </source>
</evidence>
<dbReference type="PANTHER" id="PTHR30244">
    <property type="entry name" value="TRANSAMINASE"/>
    <property type="match status" value="1"/>
</dbReference>
<dbReference type="PANTHER" id="PTHR30244:SF9">
    <property type="entry name" value="PROTEIN RV3402C"/>
    <property type="match status" value="1"/>
</dbReference>
<dbReference type="GO" id="GO:0000271">
    <property type="term" value="P:polysaccharide biosynthetic process"/>
    <property type="evidence" value="ECO:0007669"/>
    <property type="project" value="TreeGrafter"/>
</dbReference>
<gene>
    <name evidence="3" type="ORF">BN486_01605</name>
</gene>
<dbReference type="InterPro" id="IPR000653">
    <property type="entry name" value="DegT/StrS_aminotransferase"/>
</dbReference>
<keyword evidence="1" id="KW-0663">Pyridoxal phosphate</keyword>
<evidence type="ECO:0008006" key="5">
    <source>
        <dbReference type="Google" id="ProtNLM"/>
    </source>
</evidence>
<proteinExistence type="inferred from homology"/>
<protein>
    <recommendedName>
        <fullName evidence="5">DegT/DnrJ/EryC1/StrS aminotransferase family protein</fullName>
    </recommendedName>
</protein>
<dbReference type="Gene3D" id="3.90.1150.10">
    <property type="entry name" value="Aspartate Aminotransferase, domain 1"/>
    <property type="match status" value="1"/>
</dbReference>
<evidence type="ECO:0000313" key="4">
    <source>
        <dbReference type="Proteomes" id="UP000018009"/>
    </source>
</evidence>
<sequence length="138" mass="15795">MNEFQAAMGLCNLHHLDREIGKRKKVVERYLSGLAGVPGIKLPSFKEGLTPNYAYFPVLFEGFKADRDQVYDCLAGHRIYPRKYFYPLINDFQCYEGRFSSKDTPVAAYVADRVLTLPCYADLELEDVDRICGIIRGM</sequence>
<reference evidence="3" key="1">
    <citation type="submission" date="2012-11" db="EMBL/GenBank/DDBJ databases">
        <title>Dependencies among metagenomic species, viruses, plasmids and units of genetic variation.</title>
        <authorList>
            <person name="Nielsen H.B."/>
            <person name="Almeida M."/>
            <person name="Juncker A.S."/>
            <person name="Rasmussen S."/>
            <person name="Li J."/>
            <person name="Sunagawa S."/>
            <person name="Plichta D."/>
            <person name="Gautier L."/>
            <person name="Le Chatelier E."/>
            <person name="Peletier E."/>
            <person name="Bonde I."/>
            <person name="Nielsen T."/>
            <person name="Manichanh C."/>
            <person name="Arumugam M."/>
            <person name="Batto J."/>
            <person name="Santos M.B.Q.D."/>
            <person name="Blom N."/>
            <person name="Borruel N."/>
            <person name="Burgdorf K.S."/>
            <person name="Boumezbeur F."/>
            <person name="Casellas F."/>
            <person name="Dore J."/>
            <person name="Guarner F."/>
            <person name="Hansen T."/>
            <person name="Hildebrand F."/>
            <person name="Kaas R.S."/>
            <person name="Kennedy S."/>
            <person name="Kristiansen K."/>
            <person name="Kultima J.R."/>
            <person name="Leonard P."/>
            <person name="Levenez F."/>
            <person name="Lund O."/>
            <person name="Moumen B."/>
            <person name="Le Paslier D."/>
            <person name="Pons N."/>
            <person name="Pedersen O."/>
            <person name="Prifti E."/>
            <person name="Qin J."/>
            <person name="Raes J."/>
            <person name="Tap J."/>
            <person name="Tims S."/>
            <person name="Ussery D.W."/>
            <person name="Yamada T."/>
            <person name="MetaHit consortium"/>
            <person name="Renault P."/>
            <person name="Sicheritz-Ponten T."/>
            <person name="Bork P."/>
            <person name="Wang J."/>
            <person name="Brunak S."/>
            <person name="Ehrlich S.D."/>
        </authorList>
    </citation>
    <scope>NUCLEOTIDE SEQUENCE [LARGE SCALE GENOMIC DNA]</scope>
</reference>
<name>R6KGK6_9FIRM</name>
<dbReference type="Pfam" id="PF01041">
    <property type="entry name" value="DegT_DnrJ_EryC1"/>
    <property type="match status" value="1"/>
</dbReference>
<dbReference type="Proteomes" id="UP000018009">
    <property type="component" value="Unassembled WGS sequence"/>
</dbReference>
<evidence type="ECO:0000313" key="3">
    <source>
        <dbReference type="EMBL" id="CDB61342.1"/>
    </source>
</evidence>
<dbReference type="GO" id="GO:0030170">
    <property type="term" value="F:pyridoxal phosphate binding"/>
    <property type="evidence" value="ECO:0007669"/>
    <property type="project" value="TreeGrafter"/>
</dbReference>
<accession>R6KGK6</accession>
<dbReference type="EMBL" id="CBDY010000053">
    <property type="protein sequence ID" value="CDB61342.1"/>
    <property type="molecule type" value="Genomic_DNA"/>
</dbReference>
<dbReference type="GO" id="GO:0008483">
    <property type="term" value="F:transaminase activity"/>
    <property type="evidence" value="ECO:0007669"/>
    <property type="project" value="TreeGrafter"/>
</dbReference>
<dbReference type="SUPFAM" id="SSF53383">
    <property type="entry name" value="PLP-dependent transferases"/>
    <property type="match status" value="1"/>
</dbReference>
<organism evidence="3 4">
    <name type="scientific">[Clostridium] clostridioforme CAG:132</name>
    <dbReference type="NCBI Taxonomy" id="1263065"/>
    <lineage>
        <taxon>Bacteria</taxon>
        <taxon>Bacillati</taxon>
        <taxon>Bacillota</taxon>
        <taxon>Clostridia</taxon>
        <taxon>Lachnospirales</taxon>
        <taxon>Lachnospiraceae</taxon>
        <taxon>Enterocloster</taxon>
    </lineage>
</organism>
<comment type="caution">
    <text evidence="3">The sequence shown here is derived from an EMBL/GenBank/DDBJ whole genome shotgun (WGS) entry which is preliminary data.</text>
</comment>
<evidence type="ECO:0000256" key="2">
    <source>
        <dbReference type="ARBA" id="ARBA00037999"/>
    </source>
</evidence>
<dbReference type="InterPro" id="IPR015422">
    <property type="entry name" value="PyrdxlP-dep_Trfase_small"/>
</dbReference>
<dbReference type="InterPro" id="IPR015424">
    <property type="entry name" value="PyrdxlP-dep_Trfase"/>
</dbReference>